<dbReference type="EMBL" id="LCKF01000019">
    <property type="protein sequence ID" value="KKT91047.1"/>
    <property type="molecule type" value="Genomic_DNA"/>
</dbReference>
<evidence type="ECO:0000313" key="2">
    <source>
        <dbReference type="Proteomes" id="UP000033966"/>
    </source>
</evidence>
<name>A0A0G1ND46_9BACT</name>
<evidence type="ECO:0000313" key="1">
    <source>
        <dbReference type="EMBL" id="KKT91047.1"/>
    </source>
</evidence>
<organism evidence="1 2">
    <name type="scientific">Candidatus Jorgensenbacteria bacterium GW2011_GWA2_45_13</name>
    <dbReference type="NCBI Taxonomy" id="1618662"/>
    <lineage>
        <taxon>Bacteria</taxon>
        <taxon>Candidatus Joergenseniibacteriota</taxon>
    </lineage>
</organism>
<dbReference type="AlphaFoldDB" id="A0A0G1ND46"/>
<accession>A0A0G1ND46</accession>
<sequence>MEVKMFMREKKKRRLLKTLPKKQRKIIEEFPENVQVHILSQLNDGYSISVCNSQGVSMRRNSITWTINISTVRIV</sequence>
<gene>
    <name evidence="1" type="ORF">UW92_C0019G0002</name>
</gene>
<proteinExistence type="predicted"/>
<reference evidence="1 2" key="1">
    <citation type="journal article" date="2015" name="Nature">
        <title>rRNA introns, odd ribosomes, and small enigmatic genomes across a large radiation of phyla.</title>
        <authorList>
            <person name="Brown C.T."/>
            <person name="Hug L.A."/>
            <person name="Thomas B.C."/>
            <person name="Sharon I."/>
            <person name="Castelle C.J."/>
            <person name="Singh A."/>
            <person name="Wilkins M.J."/>
            <person name="Williams K.H."/>
            <person name="Banfield J.F."/>
        </authorList>
    </citation>
    <scope>NUCLEOTIDE SEQUENCE [LARGE SCALE GENOMIC DNA]</scope>
</reference>
<comment type="caution">
    <text evidence="1">The sequence shown here is derived from an EMBL/GenBank/DDBJ whole genome shotgun (WGS) entry which is preliminary data.</text>
</comment>
<protein>
    <submittedName>
        <fullName evidence="1">Uncharacterized protein</fullName>
    </submittedName>
</protein>
<dbReference type="Proteomes" id="UP000033966">
    <property type="component" value="Unassembled WGS sequence"/>
</dbReference>